<dbReference type="PROSITE" id="PS51257">
    <property type="entry name" value="PROKAR_LIPOPROTEIN"/>
    <property type="match status" value="1"/>
</dbReference>
<proteinExistence type="predicted"/>
<gene>
    <name evidence="4" type="ORF">GPX89_04545</name>
</gene>
<feature type="chain" id="PRO_5038712046" evidence="1">
    <location>
        <begin position="24"/>
        <end position="399"/>
    </location>
</feature>
<dbReference type="RefSeq" id="WP_157355284.1">
    <property type="nucleotide sequence ID" value="NZ_WRPP01000001.1"/>
</dbReference>
<evidence type="ECO:0000259" key="3">
    <source>
        <dbReference type="Pfam" id="PF24092"/>
    </source>
</evidence>
<keyword evidence="1" id="KW-0732">Signal</keyword>
<dbReference type="Pfam" id="PF24092">
    <property type="entry name" value="DUF7373_C"/>
    <property type="match status" value="1"/>
</dbReference>
<evidence type="ECO:0000259" key="2">
    <source>
        <dbReference type="Pfam" id="PF24088"/>
    </source>
</evidence>
<protein>
    <submittedName>
        <fullName evidence="4">Uncharacterized protein</fullName>
    </submittedName>
</protein>
<feature type="signal peptide" evidence="1">
    <location>
        <begin position="1"/>
        <end position="23"/>
    </location>
</feature>
<name>A0A7K1UQ91_9NOCA</name>
<sequence length="399" mass="43816">MRVFASRAPLWVFVALVLAAATACTTTVEGTPVRQQTDPASLEVGNYQITPRVVGNAKTDKQSRVRESQRLSDYVALPFESDPGYTFECSDGVRPHVVTNHKGLGDLLINDTFDDVAHDLRGGWVNTWCSGSDADDLHRKLSLAVLELPDADRAATVGPALEHDDFTYNTDNRAVTLAKYPDTKAHWRPNVASIGAWTVHDRYVVFIKIVDELAATPDLTDLTGRTERMLDVALPLLDKFQPTPADKFEHMPLDPDGILGRTLPTNPEEPWRPDPDGAYTGRGSIQSLDTGDLDYLTIGDIDLVGYGDALVFHSRTGAAARALWDKRNPATTLTENERAIAPPPGMTGDIGCFAHLVNGQPGYKQCTFHVDRYNVQAVALNQTELYQKTAAEYVLVTSR</sequence>
<feature type="domain" description="DUF7373" evidence="3">
    <location>
        <begin position="259"/>
        <end position="396"/>
    </location>
</feature>
<dbReference type="Pfam" id="PF24088">
    <property type="entry name" value="DUF7373"/>
    <property type="match status" value="1"/>
</dbReference>
<accession>A0A7K1UQ91</accession>
<dbReference type="EMBL" id="WRPP01000001">
    <property type="protein sequence ID" value="MVU76510.1"/>
    <property type="molecule type" value="Genomic_DNA"/>
</dbReference>
<dbReference type="Proteomes" id="UP000466794">
    <property type="component" value="Unassembled WGS sequence"/>
</dbReference>
<keyword evidence="5" id="KW-1185">Reference proteome</keyword>
<dbReference type="InterPro" id="IPR055797">
    <property type="entry name" value="DUF7373"/>
</dbReference>
<evidence type="ECO:0000256" key="1">
    <source>
        <dbReference type="SAM" id="SignalP"/>
    </source>
</evidence>
<reference evidence="4 5" key="1">
    <citation type="submission" date="2019-12" db="EMBL/GenBank/DDBJ databases">
        <title>Nocardia sp. nov. ET3-3 isolated from soil.</title>
        <authorList>
            <person name="Kanchanasin P."/>
            <person name="Tanasupawat S."/>
            <person name="Yuki M."/>
            <person name="Kudo T."/>
        </authorList>
    </citation>
    <scope>NUCLEOTIDE SEQUENCE [LARGE SCALE GENOMIC DNA]</scope>
    <source>
        <strain evidence="4 5">ET3-3</strain>
    </source>
</reference>
<dbReference type="AlphaFoldDB" id="A0A7K1UQ91"/>
<organism evidence="4 5">
    <name type="scientific">Nocardia terrae</name>
    <dbReference type="NCBI Taxonomy" id="2675851"/>
    <lineage>
        <taxon>Bacteria</taxon>
        <taxon>Bacillati</taxon>
        <taxon>Actinomycetota</taxon>
        <taxon>Actinomycetes</taxon>
        <taxon>Mycobacteriales</taxon>
        <taxon>Nocardiaceae</taxon>
        <taxon>Nocardia</taxon>
    </lineage>
</organism>
<evidence type="ECO:0000313" key="4">
    <source>
        <dbReference type="EMBL" id="MVU76510.1"/>
    </source>
</evidence>
<evidence type="ECO:0000313" key="5">
    <source>
        <dbReference type="Proteomes" id="UP000466794"/>
    </source>
</evidence>
<feature type="domain" description="DUF7373" evidence="2">
    <location>
        <begin position="55"/>
        <end position="253"/>
    </location>
</feature>
<comment type="caution">
    <text evidence="4">The sequence shown here is derived from an EMBL/GenBank/DDBJ whole genome shotgun (WGS) entry which is preliminary data.</text>
</comment>
<dbReference type="InterPro" id="IPR056463">
    <property type="entry name" value="DUF7373_C"/>
</dbReference>